<dbReference type="CDD" id="cd01709">
    <property type="entry name" value="RT_like_1"/>
    <property type="match status" value="1"/>
</dbReference>
<evidence type="ECO:0000256" key="1">
    <source>
        <dbReference type="SAM" id="MobiDB-lite"/>
    </source>
</evidence>
<feature type="region of interest" description="Disordered" evidence="1">
    <location>
        <begin position="64"/>
        <end position="85"/>
    </location>
</feature>
<keyword evidence="2" id="KW-0812">Transmembrane</keyword>
<keyword evidence="2" id="KW-0472">Membrane</keyword>
<feature type="region of interest" description="Disordered" evidence="1">
    <location>
        <begin position="605"/>
        <end position="632"/>
    </location>
</feature>
<dbReference type="HOGENOM" id="CLU_008952_0_0_1"/>
<dbReference type="PANTHER" id="PTHR37015:SF2">
    <property type="entry name" value="REVERSE TRANSCRIPTASE DOMAIN-CONTAINING PROTEIN"/>
    <property type="match status" value="1"/>
</dbReference>
<name>U1I0U3_ENDPU</name>
<feature type="region of interest" description="Disordered" evidence="1">
    <location>
        <begin position="947"/>
        <end position="1016"/>
    </location>
</feature>
<dbReference type="Proteomes" id="UP000019373">
    <property type="component" value="Unassembled WGS sequence"/>
</dbReference>
<proteinExistence type="predicted"/>
<dbReference type="OrthoDB" id="74545at2759"/>
<dbReference type="RefSeq" id="XP_007787166.1">
    <property type="nucleotide sequence ID" value="XM_007788976.1"/>
</dbReference>
<evidence type="ECO:0000313" key="4">
    <source>
        <dbReference type="Proteomes" id="UP000019373"/>
    </source>
</evidence>
<gene>
    <name evidence="3" type="ORF">EPUS_08318</name>
</gene>
<keyword evidence="2" id="KW-1133">Transmembrane helix</keyword>
<accession>U1I0U3</accession>
<dbReference type="EMBL" id="KE720811">
    <property type="protein sequence ID" value="ERF75504.1"/>
    <property type="molecule type" value="Genomic_DNA"/>
</dbReference>
<dbReference type="OMA" id="WNSYFAR"/>
<feature type="compositionally biased region" description="Basic and acidic residues" evidence="1">
    <location>
        <begin position="962"/>
        <end position="1016"/>
    </location>
</feature>
<protein>
    <recommendedName>
        <fullName evidence="5">Reverse transcriptase domain-containing protein</fullName>
    </recommendedName>
</protein>
<organism evidence="3 4">
    <name type="scientific">Endocarpon pusillum (strain Z07020 / HMAS-L-300199)</name>
    <name type="common">Lichen-forming fungus</name>
    <dbReference type="NCBI Taxonomy" id="1263415"/>
    <lineage>
        <taxon>Eukaryota</taxon>
        <taxon>Fungi</taxon>
        <taxon>Dikarya</taxon>
        <taxon>Ascomycota</taxon>
        <taxon>Pezizomycotina</taxon>
        <taxon>Eurotiomycetes</taxon>
        <taxon>Chaetothyriomycetidae</taxon>
        <taxon>Verrucariales</taxon>
        <taxon>Verrucariaceae</taxon>
        <taxon>Endocarpon</taxon>
    </lineage>
</organism>
<dbReference type="GeneID" id="19243168"/>
<evidence type="ECO:0000256" key="2">
    <source>
        <dbReference type="SAM" id="Phobius"/>
    </source>
</evidence>
<feature type="compositionally biased region" description="Acidic residues" evidence="1">
    <location>
        <begin position="949"/>
        <end position="961"/>
    </location>
</feature>
<evidence type="ECO:0008006" key="5">
    <source>
        <dbReference type="Google" id="ProtNLM"/>
    </source>
</evidence>
<feature type="compositionally biased region" description="Acidic residues" evidence="1">
    <location>
        <begin position="71"/>
        <end position="85"/>
    </location>
</feature>
<reference evidence="4" key="1">
    <citation type="journal article" date="2014" name="BMC Genomics">
        <title>Genome characteristics reveal the impact of lichenization on lichen-forming fungus Endocarpon pusillum Hedwig (Verrucariales, Ascomycota).</title>
        <authorList>
            <person name="Wang Y.-Y."/>
            <person name="Liu B."/>
            <person name="Zhang X.-Y."/>
            <person name="Zhou Q.-M."/>
            <person name="Zhang T."/>
            <person name="Li H."/>
            <person name="Yu Y.-F."/>
            <person name="Zhang X.-L."/>
            <person name="Hao X.-Y."/>
            <person name="Wang M."/>
            <person name="Wang L."/>
            <person name="Wei J.-C."/>
        </authorList>
    </citation>
    <scope>NUCLEOTIDE SEQUENCE [LARGE SCALE GENOMIC DNA]</scope>
    <source>
        <strain evidence="4">Z07020 / HMAS-L-300199</strain>
    </source>
</reference>
<dbReference type="PANTHER" id="PTHR37015">
    <property type="entry name" value="REVERSE TRANSCRIPTASE DOMAIN-CONTAINING PROTEIN"/>
    <property type="match status" value="1"/>
</dbReference>
<keyword evidence="4" id="KW-1185">Reference proteome</keyword>
<dbReference type="eggNOG" id="ENOG502RVGJ">
    <property type="taxonomic scope" value="Eukaryota"/>
</dbReference>
<feature type="transmembrane region" description="Helical" evidence="2">
    <location>
        <begin position="1072"/>
        <end position="1090"/>
    </location>
</feature>
<dbReference type="AlphaFoldDB" id="U1I0U3"/>
<sequence>MPVSAALPATLKGITATKIAEVAKQRSDYETSKRHTIETADHQTDLLSKVKALFDGTCRIEGCPVSTDDPSGLEDYPDSTDDPSELVDRQLSESLRNKRRFLRQAQADPSFSPAILRQFGDELLRDLELKSQGHIHAEFFSKLVTEWLSDSDEADLGITENSDELASSTSSFENIGRKEMYEQRAQWESLVFTRSDIDPDVINDYLTKLFTSTKTKAKALKDIRTQVRAFSAGFETRSGRFDPDYLKVTIKGLVLTDLLSEEKNAILKTFMSNKEVLPEICDVLNMRLMSLSTWSWSTGEGDAIPLEMRKQLNGKYRVFMDEDVLDALLLHGIALRWAVEFKNVFTKFFRSRAWRRGDRTIPKLDKERREYFLGEETQGSSVSNVHEKRRDQYYEDYFMTQLPEDISEGGRTYEGDSDDEADRTRKGPLEIKHSLLHLLITESQLATRLCGDITVVRSDFKWFGPSLPHSTIFAVLRFFGMGGTWIDFFTRFLEAPLRFTQDGPQGTVRTRVRGVPMSHALSDLLGEVVLFCMDYAVNQMTHGSILYRLHDDFWFWGQEDDCRKAWRAMTQFASIMGIQFNEEKTGTVRLGSRANQAAASAEAVVKGESEGNLESGSEDDSRSRRTGKGAVLTTDNLPKGEVRWGFLRLDSQTGRFLIDQSQVDDHIKELKLQLSHCNSIFSWIQAYNAYLGRFFSNNFGKPSFAFGHAHIDMMIETFGRIQRALFPNGSVTDHLRQIIEERFRVKDLPDGFFYFPIRMGGLELRNPLIPLFSMRDYIRRSPEKMLERALDKDEEEYHVAKERFVKNDAGAGLGRHSNLELQSKIRAQQGDNDNFMPMEEFLRYREEKSGNLAAVYAELLAIPQEKEVDMTPQIASWLEALPAETMADRSNGGGLGSGVYRNWSSMEPYWKWVLAVHGAEVVQKYGSVRLVDEARVPVGVKEDLKKEDLEEEDLEEKDLEEENSKKEDSKEEDSKEEDLKEDLKEEDRKEEDRKEEDSKEEDSKKKDKEEDKKNNKEKDINKEENIYIKRDIYKEEDIIKRGMLKILLLKILFLAILILTILLLVILFFEILLFEILLFEILLFEILFLTSP</sequence>
<evidence type="ECO:0000313" key="3">
    <source>
        <dbReference type="EMBL" id="ERF75504.1"/>
    </source>
</evidence>
<feature type="transmembrane region" description="Helical" evidence="2">
    <location>
        <begin position="1047"/>
        <end position="1066"/>
    </location>
</feature>